<dbReference type="AlphaFoldDB" id="A0AAX6I478"/>
<gene>
    <name evidence="1" type="ORF">M6B38_276045</name>
</gene>
<dbReference type="Proteomes" id="UP001140949">
    <property type="component" value="Unassembled WGS sequence"/>
</dbReference>
<protein>
    <submittedName>
        <fullName evidence="1">Cationic amino acid transporter 6, chloroplastic isoform X1</fullName>
    </submittedName>
</protein>
<evidence type="ECO:0000313" key="1">
    <source>
        <dbReference type="EMBL" id="KAJ6847657.1"/>
    </source>
</evidence>
<keyword evidence="2" id="KW-1185">Reference proteome</keyword>
<reference evidence="1" key="1">
    <citation type="journal article" date="2023" name="GigaByte">
        <title>Genome assembly of the bearded iris, Iris pallida Lam.</title>
        <authorList>
            <person name="Bruccoleri R.E."/>
            <person name="Oakeley E.J."/>
            <person name="Faust A.M.E."/>
            <person name="Altorfer M."/>
            <person name="Dessus-Babus S."/>
            <person name="Burckhardt D."/>
            <person name="Oertli M."/>
            <person name="Naumann U."/>
            <person name="Petersen F."/>
            <person name="Wong J."/>
        </authorList>
    </citation>
    <scope>NUCLEOTIDE SEQUENCE</scope>
    <source>
        <strain evidence="1">GSM-AAB239-AS_SAM_17_03QT</strain>
    </source>
</reference>
<organism evidence="1 2">
    <name type="scientific">Iris pallida</name>
    <name type="common">Sweet iris</name>
    <dbReference type="NCBI Taxonomy" id="29817"/>
    <lineage>
        <taxon>Eukaryota</taxon>
        <taxon>Viridiplantae</taxon>
        <taxon>Streptophyta</taxon>
        <taxon>Embryophyta</taxon>
        <taxon>Tracheophyta</taxon>
        <taxon>Spermatophyta</taxon>
        <taxon>Magnoliopsida</taxon>
        <taxon>Liliopsida</taxon>
        <taxon>Asparagales</taxon>
        <taxon>Iridaceae</taxon>
        <taxon>Iridoideae</taxon>
        <taxon>Irideae</taxon>
        <taxon>Iris</taxon>
    </lineage>
</organism>
<name>A0AAX6I478_IRIPA</name>
<comment type="caution">
    <text evidence="1">The sequence shown here is derived from an EMBL/GenBank/DDBJ whole genome shotgun (WGS) entry which is preliminary data.</text>
</comment>
<sequence length="167" mass="18616">MIILFRPKIKQEFTYQVVGHEHDHGGCHETVEDRHDRHRSRDADRDVVGGVLHLLGHRGHGIVPDVAQVHGGGAVEHARGTVGEESAGVSLGVGRVGEILHVPSPEAHDDDEEYKGYVECSENHVQEGALLCTEMTKKVKELDELIDTLFRTVSESWICLNYLHFIN</sequence>
<accession>A0AAX6I478</accession>
<reference evidence="1" key="2">
    <citation type="submission" date="2023-04" db="EMBL/GenBank/DDBJ databases">
        <authorList>
            <person name="Bruccoleri R.E."/>
            <person name="Oakeley E.J."/>
            <person name="Faust A.-M."/>
            <person name="Dessus-Babus S."/>
            <person name="Altorfer M."/>
            <person name="Burckhardt D."/>
            <person name="Oertli M."/>
            <person name="Naumann U."/>
            <person name="Petersen F."/>
            <person name="Wong J."/>
        </authorList>
    </citation>
    <scope>NUCLEOTIDE SEQUENCE</scope>
    <source>
        <strain evidence="1">GSM-AAB239-AS_SAM_17_03QT</strain>
        <tissue evidence="1">Leaf</tissue>
    </source>
</reference>
<proteinExistence type="predicted"/>
<evidence type="ECO:0000313" key="2">
    <source>
        <dbReference type="Proteomes" id="UP001140949"/>
    </source>
</evidence>
<dbReference type="EMBL" id="JANAVB010005000">
    <property type="protein sequence ID" value="KAJ6847657.1"/>
    <property type="molecule type" value="Genomic_DNA"/>
</dbReference>